<feature type="domain" description="Sulfatase N-terminal" evidence="1">
    <location>
        <begin position="22"/>
        <end position="356"/>
    </location>
</feature>
<gene>
    <name evidence="2" type="ORF">Fuma_05657</name>
</gene>
<keyword evidence="2" id="KW-0378">Hydrolase</keyword>
<dbReference type="SUPFAM" id="SSF53649">
    <property type="entry name" value="Alkaline phosphatase-like"/>
    <property type="match status" value="1"/>
</dbReference>
<organism evidence="2 3">
    <name type="scientific">Fuerstiella marisgermanici</name>
    <dbReference type="NCBI Taxonomy" id="1891926"/>
    <lineage>
        <taxon>Bacteria</taxon>
        <taxon>Pseudomonadati</taxon>
        <taxon>Planctomycetota</taxon>
        <taxon>Planctomycetia</taxon>
        <taxon>Planctomycetales</taxon>
        <taxon>Planctomycetaceae</taxon>
        <taxon>Fuerstiella</taxon>
    </lineage>
</organism>
<dbReference type="AlphaFoldDB" id="A0A1P8WPK9"/>
<dbReference type="PANTHER" id="PTHR43108:SF6">
    <property type="entry name" value="N-SULPHOGLUCOSAMINE SULPHOHYDROLASE"/>
    <property type="match status" value="1"/>
</dbReference>
<dbReference type="PANTHER" id="PTHR43108">
    <property type="entry name" value="N-ACETYLGLUCOSAMINE-6-SULFATASE FAMILY MEMBER"/>
    <property type="match status" value="1"/>
</dbReference>
<dbReference type="Proteomes" id="UP000187735">
    <property type="component" value="Chromosome"/>
</dbReference>
<sequence>MLLRFLFLSLALQIMADADERPNIIFLMADDQATYSMGCYDTPGAKTPNLDQLADDGIVFDAHYVTTAICMASRASVMTGMFEYKTGCNFEHGALMCEHWLKTYPVLLRDAGYRTAFAGKFGFEVTEKVGGKGELPDTDFDVWGGGPGQTSYATKKNKSMAKYVDQFPHSTLSYGAFGRDFVTDSAKEDRPFCLSISFKAPHHPVQPDPKFDGVFRGMTFSKPGNFGRELGEHFSLQSRQGRQYERFHSWKYSSNYDEVFAKYFQQIYAIDVAVGMIRDAVAAANVKDNTVIIYTSDNGFMNGSHGYGSKVLPYEESSRVPLLMYDPRHSNSGKQLRCKSLTGNVDFAPTMLELAEVPIPENMDGRSLLSLYDNPAAETHTALPLINVWGPEEVYSFGAVTKDWKYVYWPYAEGDFEPTEELFYLRSDRLELSNLSADADHEPQLDSMRKIYDQQVQHWQANAVPYHNYQKFGTFFKRVRNK</sequence>
<dbReference type="RefSeq" id="WP_077027078.1">
    <property type="nucleotide sequence ID" value="NZ_CP017641.1"/>
</dbReference>
<evidence type="ECO:0000259" key="1">
    <source>
        <dbReference type="Pfam" id="PF00884"/>
    </source>
</evidence>
<keyword evidence="3" id="KW-1185">Reference proteome</keyword>
<reference evidence="2 3" key="1">
    <citation type="journal article" date="2016" name="Front. Microbiol.">
        <title>Fuerstia marisgermanicae gen. nov., sp. nov., an Unusual Member of the Phylum Planctomycetes from the German Wadden Sea.</title>
        <authorList>
            <person name="Kohn T."/>
            <person name="Heuer A."/>
            <person name="Jogler M."/>
            <person name="Vollmers J."/>
            <person name="Boedeker C."/>
            <person name="Bunk B."/>
            <person name="Rast P."/>
            <person name="Borchert D."/>
            <person name="Glockner I."/>
            <person name="Freese H.M."/>
            <person name="Klenk H.P."/>
            <person name="Overmann J."/>
            <person name="Kaster A.K."/>
            <person name="Rohde M."/>
            <person name="Wiegand S."/>
            <person name="Jogler C."/>
        </authorList>
    </citation>
    <scope>NUCLEOTIDE SEQUENCE [LARGE SCALE GENOMIC DNA]</scope>
    <source>
        <strain evidence="2 3">NH11</strain>
    </source>
</reference>
<dbReference type="OrthoDB" id="237120at2"/>
<dbReference type="GO" id="GO:0004065">
    <property type="term" value="F:arylsulfatase activity"/>
    <property type="evidence" value="ECO:0007669"/>
    <property type="project" value="UniProtKB-EC"/>
</dbReference>
<dbReference type="InterPro" id="IPR017850">
    <property type="entry name" value="Alkaline_phosphatase_core_sf"/>
</dbReference>
<dbReference type="KEGG" id="fmr:Fuma_05657"/>
<dbReference type="EC" id="3.1.6.1" evidence="2"/>
<dbReference type="Gene3D" id="3.40.720.10">
    <property type="entry name" value="Alkaline Phosphatase, subunit A"/>
    <property type="match status" value="1"/>
</dbReference>
<evidence type="ECO:0000313" key="2">
    <source>
        <dbReference type="EMBL" id="APZ95994.1"/>
    </source>
</evidence>
<name>A0A1P8WPK9_9PLAN</name>
<accession>A0A1P8WPK9</accession>
<evidence type="ECO:0000313" key="3">
    <source>
        <dbReference type="Proteomes" id="UP000187735"/>
    </source>
</evidence>
<dbReference type="Pfam" id="PF00884">
    <property type="entry name" value="Sulfatase"/>
    <property type="match status" value="1"/>
</dbReference>
<dbReference type="EMBL" id="CP017641">
    <property type="protein sequence ID" value="APZ95994.1"/>
    <property type="molecule type" value="Genomic_DNA"/>
</dbReference>
<dbReference type="InterPro" id="IPR000917">
    <property type="entry name" value="Sulfatase_N"/>
</dbReference>
<protein>
    <submittedName>
        <fullName evidence="2">Arylsulfatase</fullName>
        <ecNumber evidence="2">3.1.6.1</ecNumber>
    </submittedName>
</protein>
<proteinExistence type="predicted"/>
<dbReference type="CDD" id="cd16031">
    <property type="entry name" value="G6S_like"/>
    <property type="match status" value="1"/>
</dbReference>